<dbReference type="NCBIfam" id="NF033580">
    <property type="entry name" value="transpos_IS5_3"/>
    <property type="match status" value="1"/>
</dbReference>
<protein>
    <submittedName>
        <fullName evidence="4">IS5 family transposase</fullName>
    </submittedName>
</protein>
<dbReference type="RefSeq" id="WP_135476093.1">
    <property type="nucleotide sequence ID" value="NZ_SIJK02000002.1"/>
</dbReference>
<evidence type="ECO:0000313" key="5">
    <source>
        <dbReference type="Proteomes" id="UP001193081"/>
    </source>
</evidence>
<dbReference type="PANTHER" id="PTHR30007:SF0">
    <property type="entry name" value="TRANSPOSASE"/>
    <property type="match status" value="1"/>
</dbReference>
<comment type="caution">
    <text evidence="4">The sequence shown here is derived from an EMBL/GenBank/DDBJ whole genome shotgun (WGS) entry which is preliminary data.</text>
</comment>
<dbReference type="Pfam" id="PF01609">
    <property type="entry name" value="DDE_Tnp_1"/>
    <property type="match status" value="1"/>
</dbReference>
<keyword evidence="5" id="KW-1185">Reference proteome</keyword>
<proteinExistence type="predicted"/>
<feature type="transmembrane region" description="Helical" evidence="1">
    <location>
        <begin position="135"/>
        <end position="153"/>
    </location>
</feature>
<name>A0ABS4D4Q1_9CHLR</name>
<dbReference type="EMBL" id="SIJK02000002">
    <property type="protein sequence ID" value="MBP1464412.1"/>
    <property type="molecule type" value="Genomic_DNA"/>
</dbReference>
<dbReference type="PANTHER" id="PTHR30007">
    <property type="entry name" value="PHP DOMAIN PROTEIN"/>
    <property type="match status" value="1"/>
</dbReference>
<evidence type="ECO:0000313" key="4">
    <source>
        <dbReference type="EMBL" id="MBP1464412.1"/>
    </source>
</evidence>
<feature type="domain" description="Insertion element IS402-like" evidence="3">
    <location>
        <begin position="11"/>
        <end position="84"/>
    </location>
</feature>
<evidence type="ECO:0000259" key="2">
    <source>
        <dbReference type="Pfam" id="PF01609"/>
    </source>
</evidence>
<keyword evidence="1" id="KW-1133">Transmembrane helix</keyword>
<reference evidence="4 5" key="1">
    <citation type="submission" date="2021-03" db="EMBL/GenBank/DDBJ databases">
        <authorList>
            <person name="Grouzdev D.S."/>
        </authorList>
    </citation>
    <scope>NUCLEOTIDE SEQUENCE [LARGE SCALE GENOMIC DNA]</scope>
    <source>
        <strain evidence="4 5">M50-1</strain>
    </source>
</reference>
<sequence>MKKNQTYATDLTNRQWNCIKDLIPAAKPGGRPRSLDMRQVMNGILYVVVSGIQWRLLPKEYPNWKTVYHYFRTWRDNGTWQRIHDTLRAQVRQKAGRHKHPTAGCLDSQSVKTTQIPGERGYDAGKKVMGRKRHILVDTMGLLIIVVVTAASMSDPAGARVLFSRLGGAGKKLRRIWVDGTYRGKLVDWVIAQRRFVLQPVLRTDGKKGFLVLPKRWVVERTFAWLTQCRRLSKDYEVLPATSEAMIYLAMTRVMLRRLAA</sequence>
<gene>
    <name evidence="4" type="ORF">EYB53_001705</name>
</gene>
<dbReference type="Proteomes" id="UP001193081">
    <property type="component" value="Unassembled WGS sequence"/>
</dbReference>
<evidence type="ECO:0000259" key="3">
    <source>
        <dbReference type="Pfam" id="PF13340"/>
    </source>
</evidence>
<dbReference type="InterPro" id="IPR002559">
    <property type="entry name" value="Transposase_11"/>
</dbReference>
<keyword evidence="1" id="KW-0472">Membrane</keyword>
<feature type="domain" description="Transposase IS4-like" evidence="2">
    <location>
        <begin position="101"/>
        <end position="254"/>
    </location>
</feature>
<dbReference type="InterPro" id="IPR025161">
    <property type="entry name" value="IS402-like_dom"/>
</dbReference>
<evidence type="ECO:0000256" key="1">
    <source>
        <dbReference type="SAM" id="Phobius"/>
    </source>
</evidence>
<dbReference type="Pfam" id="PF13340">
    <property type="entry name" value="DUF4096"/>
    <property type="match status" value="1"/>
</dbReference>
<accession>A0ABS4D4Q1</accession>
<organism evidence="4 5">
    <name type="scientific">Candidatus Chloroploca mongolica</name>
    <dbReference type="NCBI Taxonomy" id="2528176"/>
    <lineage>
        <taxon>Bacteria</taxon>
        <taxon>Bacillati</taxon>
        <taxon>Chloroflexota</taxon>
        <taxon>Chloroflexia</taxon>
        <taxon>Chloroflexales</taxon>
        <taxon>Chloroflexineae</taxon>
        <taxon>Oscillochloridaceae</taxon>
        <taxon>Candidatus Chloroploca</taxon>
    </lineage>
</organism>
<keyword evidence="1" id="KW-0812">Transmembrane</keyword>